<evidence type="ECO:0000256" key="5">
    <source>
        <dbReference type="ARBA" id="ARBA00023136"/>
    </source>
</evidence>
<gene>
    <name evidence="8" type="ORF">DEBURN_LOCUS471</name>
</gene>
<dbReference type="AlphaFoldDB" id="A0A9N8UVS7"/>
<evidence type="ECO:0000313" key="9">
    <source>
        <dbReference type="Proteomes" id="UP000789706"/>
    </source>
</evidence>
<feature type="region of interest" description="Disordered" evidence="7">
    <location>
        <begin position="201"/>
        <end position="242"/>
    </location>
</feature>
<evidence type="ECO:0000256" key="3">
    <source>
        <dbReference type="ARBA" id="ARBA00022692"/>
    </source>
</evidence>
<protein>
    <recommendedName>
        <fullName evidence="6">GDT1 family protein</fullName>
    </recommendedName>
</protein>
<feature type="transmembrane region" description="Helical" evidence="6">
    <location>
        <begin position="119"/>
        <end position="139"/>
    </location>
</feature>
<dbReference type="GO" id="GO:0005384">
    <property type="term" value="F:manganese ion transmembrane transporter activity"/>
    <property type="evidence" value="ECO:0007669"/>
    <property type="project" value="TreeGrafter"/>
</dbReference>
<keyword evidence="4 6" id="KW-1133">Transmembrane helix</keyword>
<evidence type="ECO:0000256" key="1">
    <source>
        <dbReference type="ARBA" id="ARBA00004141"/>
    </source>
</evidence>
<dbReference type="Proteomes" id="UP000789706">
    <property type="component" value="Unassembled WGS sequence"/>
</dbReference>
<keyword evidence="3 6" id="KW-0812">Transmembrane</keyword>
<dbReference type="GO" id="GO:0015085">
    <property type="term" value="F:calcium ion transmembrane transporter activity"/>
    <property type="evidence" value="ECO:0007669"/>
    <property type="project" value="TreeGrafter"/>
</dbReference>
<dbReference type="Pfam" id="PF01169">
    <property type="entry name" value="GDT1"/>
    <property type="match status" value="2"/>
</dbReference>
<evidence type="ECO:0000256" key="6">
    <source>
        <dbReference type="RuleBase" id="RU365102"/>
    </source>
</evidence>
<feature type="compositionally biased region" description="Polar residues" evidence="7">
    <location>
        <begin position="230"/>
        <end position="241"/>
    </location>
</feature>
<keyword evidence="5 6" id="KW-0472">Membrane</keyword>
<comment type="caution">
    <text evidence="6">Lacks conserved residue(s) required for the propagation of feature annotation.</text>
</comment>
<dbReference type="PANTHER" id="PTHR12608:SF1">
    <property type="entry name" value="TRANSMEMBRANE PROTEIN 165"/>
    <property type="match status" value="1"/>
</dbReference>
<sequence length="301" mass="32921">MHRRKILWVVAILIIIFGVLLIKAEEISDEIDSRNGEIDETVTEQLVNIEAEDPDLVGSVLDIDLTEVNKGQDMKSLFPVVNSEESGSFFIGIIMIIVSEIGDKTFFIAAIMAMKNSRLLVFTASFSALALMSILSAAFGHAVPNLISQRFTNYLASLLFIIFGIKMAIEGYNMTDEEASQELEEVSLELKEKEEAGILERVEEGVGVSEEDDTGDTGGSGSEAEGLNNKGMNSGTNSGNNEEIDRATFKEGLINLCQFIFSPIFVQTFVLNFLAEWGDRSQIATIAIAAAQDMLFAQVLP</sequence>
<dbReference type="GO" id="GO:0032468">
    <property type="term" value="P:Golgi calcium ion homeostasis"/>
    <property type="evidence" value="ECO:0007669"/>
    <property type="project" value="TreeGrafter"/>
</dbReference>
<evidence type="ECO:0000256" key="7">
    <source>
        <dbReference type="SAM" id="MobiDB-lite"/>
    </source>
</evidence>
<accession>A0A9N8UVS7</accession>
<keyword evidence="9" id="KW-1185">Reference proteome</keyword>
<comment type="caution">
    <text evidence="8">The sequence shown here is derived from an EMBL/GenBank/DDBJ whole genome shotgun (WGS) entry which is preliminary data.</text>
</comment>
<dbReference type="GO" id="GO:0005794">
    <property type="term" value="C:Golgi apparatus"/>
    <property type="evidence" value="ECO:0007669"/>
    <property type="project" value="TreeGrafter"/>
</dbReference>
<comment type="similarity">
    <text evidence="2 6">Belongs to the GDT1 family.</text>
</comment>
<organism evidence="8 9">
    <name type="scientific">Diversispora eburnea</name>
    <dbReference type="NCBI Taxonomy" id="1213867"/>
    <lineage>
        <taxon>Eukaryota</taxon>
        <taxon>Fungi</taxon>
        <taxon>Fungi incertae sedis</taxon>
        <taxon>Mucoromycota</taxon>
        <taxon>Glomeromycotina</taxon>
        <taxon>Glomeromycetes</taxon>
        <taxon>Diversisporales</taxon>
        <taxon>Diversisporaceae</taxon>
        <taxon>Diversispora</taxon>
    </lineage>
</organism>
<dbReference type="PANTHER" id="PTHR12608">
    <property type="entry name" value="TRANSMEMBRANE PROTEIN HTP-1 RELATED"/>
    <property type="match status" value="1"/>
</dbReference>
<comment type="subcellular location">
    <subcellularLocation>
        <location evidence="1 6">Membrane</location>
        <topology evidence="1 6">Multi-pass membrane protein</topology>
    </subcellularLocation>
</comment>
<dbReference type="GO" id="GO:0032472">
    <property type="term" value="P:Golgi calcium ion transport"/>
    <property type="evidence" value="ECO:0007669"/>
    <property type="project" value="TreeGrafter"/>
</dbReference>
<evidence type="ECO:0000313" key="8">
    <source>
        <dbReference type="EMBL" id="CAG8433499.1"/>
    </source>
</evidence>
<dbReference type="EMBL" id="CAJVPK010000016">
    <property type="protein sequence ID" value="CAG8433499.1"/>
    <property type="molecule type" value="Genomic_DNA"/>
</dbReference>
<reference evidence="8" key="1">
    <citation type="submission" date="2021-06" db="EMBL/GenBank/DDBJ databases">
        <authorList>
            <person name="Kallberg Y."/>
            <person name="Tangrot J."/>
            <person name="Rosling A."/>
        </authorList>
    </citation>
    <scope>NUCLEOTIDE SEQUENCE</scope>
    <source>
        <strain evidence="8">AZ414A</strain>
    </source>
</reference>
<feature type="transmembrane region" description="Helical" evidence="6">
    <location>
        <begin position="89"/>
        <end position="112"/>
    </location>
</feature>
<feature type="transmembrane region" description="Helical" evidence="6">
    <location>
        <begin position="151"/>
        <end position="169"/>
    </location>
</feature>
<dbReference type="InterPro" id="IPR001727">
    <property type="entry name" value="GDT1-like"/>
</dbReference>
<evidence type="ECO:0000256" key="4">
    <source>
        <dbReference type="ARBA" id="ARBA00022989"/>
    </source>
</evidence>
<dbReference type="GO" id="GO:0016020">
    <property type="term" value="C:membrane"/>
    <property type="evidence" value="ECO:0007669"/>
    <property type="project" value="UniProtKB-SubCell"/>
</dbReference>
<dbReference type="PROSITE" id="PS01214">
    <property type="entry name" value="UPF0016"/>
    <property type="match status" value="1"/>
</dbReference>
<feature type="transmembrane region" description="Helical" evidence="6">
    <location>
        <begin position="7"/>
        <end position="24"/>
    </location>
</feature>
<evidence type="ECO:0000256" key="2">
    <source>
        <dbReference type="ARBA" id="ARBA00009190"/>
    </source>
</evidence>
<dbReference type="OrthoDB" id="442680at2759"/>
<name>A0A9N8UVS7_9GLOM</name>
<proteinExistence type="inferred from homology"/>
<dbReference type="InterPro" id="IPR049555">
    <property type="entry name" value="GDT1-like_CS"/>
</dbReference>